<evidence type="ECO:0000256" key="11">
    <source>
        <dbReference type="SAM" id="MobiDB-lite"/>
    </source>
</evidence>
<accession>A0AAV2ZAV7</accession>
<dbReference type="GO" id="GO:0006412">
    <property type="term" value="P:translation"/>
    <property type="evidence" value="ECO:0007669"/>
    <property type="project" value="InterPro"/>
</dbReference>
<evidence type="ECO:0000256" key="8">
    <source>
        <dbReference type="PROSITE-ProRule" id="PRU01211"/>
    </source>
</evidence>
<gene>
    <name evidence="13" type="ORF">N0F65_011986</name>
</gene>
<dbReference type="Gene3D" id="3.40.390.10">
    <property type="entry name" value="Collagenase (Catalytic Domain)"/>
    <property type="match status" value="1"/>
</dbReference>
<keyword evidence="8 10" id="KW-0378">Hydrolase</keyword>
<evidence type="ECO:0000256" key="1">
    <source>
        <dbReference type="ARBA" id="ARBA00002570"/>
    </source>
</evidence>
<feature type="binding site" evidence="8">
    <location>
        <position position="446"/>
    </location>
    <ligand>
        <name>Zn(2+)</name>
        <dbReference type="ChEBI" id="CHEBI:29105"/>
        <note>catalytic</note>
    </ligand>
</feature>
<reference evidence="13" key="2">
    <citation type="journal article" date="2023" name="Microbiol Resour">
        <title>Decontamination and Annotation of the Draft Genome Sequence of the Oomycete Lagenidium giganteum ARSEF 373.</title>
        <authorList>
            <person name="Morgan W.R."/>
            <person name="Tartar A."/>
        </authorList>
    </citation>
    <scope>NUCLEOTIDE SEQUENCE</scope>
    <source>
        <strain evidence="13">ARSEF 373</strain>
    </source>
</reference>
<feature type="binding site" evidence="8">
    <location>
        <position position="436"/>
    </location>
    <ligand>
        <name>Zn(2+)</name>
        <dbReference type="ChEBI" id="CHEBI:29105"/>
        <note>catalytic</note>
    </ligand>
</feature>
<dbReference type="InterPro" id="IPR009000">
    <property type="entry name" value="Transl_B-barrel_sf"/>
</dbReference>
<evidence type="ECO:0000256" key="10">
    <source>
        <dbReference type="RuleBase" id="RU361183"/>
    </source>
</evidence>
<dbReference type="HAMAP" id="MF_01325_B">
    <property type="entry name" value="Ribosomal_uL3_B"/>
    <property type="match status" value="1"/>
</dbReference>
<reference evidence="13" key="1">
    <citation type="submission" date="2022-11" db="EMBL/GenBank/DDBJ databases">
        <authorList>
            <person name="Morgan W.R."/>
            <person name="Tartar A."/>
        </authorList>
    </citation>
    <scope>NUCLEOTIDE SEQUENCE</scope>
    <source>
        <strain evidence="13">ARSEF 373</strain>
    </source>
</reference>
<organism evidence="13 14">
    <name type="scientific">Lagenidium giganteum</name>
    <dbReference type="NCBI Taxonomy" id="4803"/>
    <lineage>
        <taxon>Eukaryota</taxon>
        <taxon>Sar</taxon>
        <taxon>Stramenopiles</taxon>
        <taxon>Oomycota</taxon>
        <taxon>Peronosporomycetes</taxon>
        <taxon>Pythiales</taxon>
        <taxon>Pythiaceae</taxon>
    </lineage>
</organism>
<evidence type="ECO:0000313" key="13">
    <source>
        <dbReference type="EMBL" id="DBA02614.1"/>
    </source>
</evidence>
<keyword evidence="7 9" id="KW-0687">Ribonucleoprotein</keyword>
<dbReference type="InterPro" id="IPR024079">
    <property type="entry name" value="MetalloPept_cat_dom_sf"/>
</dbReference>
<dbReference type="GO" id="GO:0003735">
    <property type="term" value="F:structural constituent of ribosome"/>
    <property type="evidence" value="ECO:0007669"/>
    <property type="project" value="InterPro"/>
</dbReference>
<keyword evidence="8 10" id="KW-0479">Metal-binding</keyword>
<comment type="cofactor">
    <cofactor evidence="8 10">
        <name>Zn(2+)</name>
        <dbReference type="ChEBI" id="CHEBI:29105"/>
    </cofactor>
    <text evidence="8 10">Binds 1 zinc ion per subunit.</text>
</comment>
<dbReference type="FunFam" id="2.40.30.10:FF:000004">
    <property type="entry name" value="50S ribosomal protein L3"/>
    <property type="match status" value="1"/>
</dbReference>
<dbReference type="Gene3D" id="3.30.160.810">
    <property type="match status" value="1"/>
</dbReference>
<evidence type="ECO:0000256" key="3">
    <source>
        <dbReference type="ARBA" id="ARBA00006540"/>
    </source>
</evidence>
<keyword evidence="6" id="KW-0496">Mitochondrion</keyword>
<comment type="similarity">
    <text evidence="3 9">Belongs to the universal ribosomal protein uL3 family.</text>
</comment>
<evidence type="ECO:0000313" key="14">
    <source>
        <dbReference type="Proteomes" id="UP001146120"/>
    </source>
</evidence>
<dbReference type="InterPro" id="IPR000597">
    <property type="entry name" value="Ribosomal_uL3"/>
</dbReference>
<feature type="active site" evidence="8">
    <location>
        <position position="437"/>
    </location>
</feature>
<dbReference type="Gene3D" id="2.40.30.10">
    <property type="entry name" value="Translation factors"/>
    <property type="match status" value="1"/>
</dbReference>
<evidence type="ECO:0000259" key="12">
    <source>
        <dbReference type="PROSITE" id="PS51864"/>
    </source>
</evidence>
<dbReference type="InterPro" id="IPR019926">
    <property type="entry name" value="Ribosomal_uL3_CS"/>
</dbReference>
<proteinExistence type="inferred from homology"/>
<dbReference type="EMBL" id="DAKRPA010000029">
    <property type="protein sequence ID" value="DBA02614.1"/>
    <property type="molecule type" value="Genomic_DNA"/>
</dbReference>
<dbReference type="PANTHER" id="PTHR11229">
    <property type="entry name" value="50S RIBOSOMAL PROTEIN L3"/>
    <property type="match status" value="1"/>
</dbReference>
<dbReference type="EC" id="3.4.24.-" evidence="10"/>
<keyword evidence="14" id="KW-1185">Reference proteome</keyword>
<dbReference type="SUPFAM" id="SSF50447">
    <property type="entry name" value="Translation proteins"/>
    <property type="match status" value="1"/>
</dbReference>
<comment type="caution">
    <text evidence="8">Lacks conserved residue(s) required for the propagation of feature annotation.</text>
</comment>
<evidence type="ECO:0000256" key="4">
    <source>
        <dbReference type="ARBA" id="ARBA00022946"/>
    </source>
</evidence>
<evidence type="ECO:0000256" key="5">
    <source>
        <dbReference type="ARBA" id="ARBA00022980"/>
    </source>
</evidence>
<name>A0AAV2ZAV7_9STRA</name>
<keyword evidence="5 9" id="KW-0689">Ribosomal protein</keyword>
<keyword evidence="4" id="KW-0809">Transit peptide</keyword>
<evidence type="ECO:0000256" key="9">
    <source>
        <dbReference type="RuleBase" id="RU003905"/>
    </source>
</evidence>
<dbReference type="AlphaFoldDB" id="A0AAV2ZAV7"/>
<dbReference type="Proteomes" id="UP001146120">
    <property type="component" value="Unassembled WGS sequence"/>
</dbReference>
<dbReference type="PANTHER" id="PTHR11229:SF8">
    <property type="entry name" value="LARGE RIBOSOMAL SUBUNIT PROTEIN UL3M"/>
    <property type="match status" value="1"/>
</dbReference>
<comment type="subcellular location">
    <subcellularLocation>
        <location evidence="2">Mitochondrion</location>
    </subcellularLocation>
</comment>
<protein>
    <recommendedName>
        <fullName evidence="10">Metalloendopeptidase</fullName>
        <ecNumber evidence="10">3.4.24.-</ecNumber>
    </recommendedName>
</protein>
<dbReference type="PROSITE" id="PS51864">
    <property type="entry name" value="ASTACIN"/>
    <property type="match status" value="1"/>
</dbReference>
<dbReference type="NCBIfam" id="TIGR03625">
    <property type="entry name" value="L3_bact"/>
    <property type="match status" value="1"/>
</dbReference>
<keyword evidence="8 10" id="KW-0645">Protease</keyword>
<dbReference type="GO" id="GO:0008270">
    <property type="term" value="F:zinc ion binding"/>
    <property type="evidence" value="ECO:0007669"/>
    <property type="project" value="UniProtKB-UniRule"/>
</dbReference>
<comment type="function">
    <text evidence="1">One of the primary rRNA binding proteins, it binds directly near the 3'-end of the 23S rRNA, where it nucleates assembly of the 50S subunit.</text>
</comment>
<keyword evidence="8 10" id="KW-0862">Zinc</keyword>
<dbReference type="GO" id="GO:0005762">
    <property type="term" value="C:mitochondrial large ribosomal subunit"/>
    <property type="evidence" value="ECO:0007669"/>
    <property type="project" value="TreeGrafter"/>
</dbReference>
<dbReference type="SUPFAM" id="SSF55486">
    <property type="entry name" value="Metalloproteases ('zincins'), catalytic domain"/>
    <property type="match status" value="1"/>
</dbReference>
<evidence type="ECO:0000256" key="7">
    <source>
        <dbReference type="ARBA" id="ARBA00023274"/>
    </source>
</evidence>
<dbReference type="GO" id="GO:0004222">
    <property type="term" value="F:metalloendopeptidase activity"/>
    <property type="evidence" value="ECO:0007669"/>
    <property type="project" value="UniProtKB-UniRule"/>
</dbReference>
<evidence type="ECO:0000256" key="2">
    <source>
        <dbReference type="ARBA" id="ARBA00004173"/>
    </source>
</evidence>
<feature type="binding site" evidence="8">
    <location>
        <position position="440"/>
    </location>
    <ligand>
        <name>Zn(2+)</name>
        <dbReference type="ChEBI" id="CHEBI:29105"/>
        <note>catalytic</note>
    </ligand>
</feature>
<dbReference type="PROSITE" id="PS00474">
    <property type="entry name" value="RIBOSOMAL_L3"/>
    <property type="match status" value="1"/>
</dbReference>
<keyword evidence="8 10" id="KW-0482">Metalloprotease</keyword>
<dbReference type="GO" id="GO:0006508">
    <property type="term" value="P:proteolysis"/>
    <property type="evidence" value="ECO:0007669"/>
    <property type="project" value="UniProtKB-KW"/>
</dbReference>
<sequence>MRLLLPTSRSLALVRGARSAFTSSTPVNASAVAVASAATEPVIELAPKEWTPEKKRTGLLAVKIGMMPVWDHYGYRHACTVLQVEECQVTQVKTTERHGFSSLQLGVGIRKARNVTKPVMGHLAKAGVAPKRQLQEFRVSDDALLPLGTTLSAQHFTPGQYVDVCGTSKGKGFQGVMKRHNFAGQPASHGNSKTERHMGSTGQCQDPGKVFKGKKMPGRLGGERVTRDNLWVVKVDTQRNLLYVKGSVPGNNGGIVRVTDARKKTPSAPLPYPTYIAAEGEDMPAEIMAPQGDADPYHYDDIYAQCIDGEASCFSTVTCEITKTLSQFPTRYWPDGVVCWEYRSQFTAAQQSVFQRAMDEYHDKTNVRFVPIQTCASQFGGNSRVCGGCTQRMRIVDTTRGTSCFATLGYVPNQPMDLNFGPGCFSGDGGFSVVVHELGHIIGLVHEHTHPERQVIVLRDALTLSPDNYLKDHSAHTTSYDTGSVMHYD</sequence>
<dbReference type="InterPro" id="IPR006026">
    <property type="entry name" value="Peptidase_Metallo"/>
</dbReference>
<dbReference type="Pfam" id="PF01400">
    <property type="entry name" value="Astacin"/>
    <property type="match status" value="1"/>
</dbReference>
<dbReference type="InterPro" id="IPR019927">
    <property type="entry name" value="Ribosomal_uL3_bac/org-type"/>
</dbReference>
<dbReference type="FunFam" id="3.30.160.810:FF:000001">
    <property type="entry name" value="50S ribosomal protein L3"/>
    <property type="match status" value="1"/>
</dbReference>
<feature type="region of interest" description="Disordered" evidence="11">
    <location>
        <begin position="183"/>
        <end position="219"/>
    </location>
</feature>
<evidence type="ECO:0000256" key="6">
    <source>
        <dbReference type="ARBA" id="ARBA00023128"/>
    </source>
</evidence>
<dbReference type="Pfam" id="PF00297">
    <property type="entry name" value="Ribosomal_L3"/>
    <property type="match status" value="1"/>
</dbReference>
<feature type="domain" description="Peptidase M12A" evidence="12">
    <location>
        <begin position="323"/>
        <end position="489"/>
    </location>
</feature>
<dbReference type="InterPro" id="IPR001506">
    <property type="entry name" value="Peptidase_M12A"/>
</dbReference>
<comment type="caution">
    <text evidence="13">The sequence shown here is derived from an EMBL/GenBank/DDBJ whole genome shotgun (WGS) entry which is preliminary data.</text>
</comment>
<dbReference type="SMART" id="SM00235">
    <property type="entry name" value="ZnMc"/>
    <property type="match status" value="1"/>
</dbReference>
<dbReference type="PRINTS" id="PR00480">
    <property type="entry name" value="ASTACIN"/>
</dbReference>